<dbReference type="PANTHER" id="PTHR34322">
    <property type="entry name" value="TRANSPOSASE, Y1_TNP DOMAIN-CONTAINING"/>
    <property type="match status" value="1"/>
</dbReference>
<evidence type="ECO:0000259" key="2">
    <source>
        <dbReference type="SMART" id="SM01321"/>
    </source>
</evidence>
<dbReference type="InterPro" id="IPR002686">
    <property type="entry name" value="Transposase_17"/>
</dbReference>
<dbReference type="NCBIfam" id="NF047646">
    <property type="entry name" value="REP_Tyr_transpos"/>
    <property type="match status" value="1"/>
</dbReference>
<dbReference type="OrthoDB" id="9800147at2"/>
<protein>
    <submittedName>
        <fullName evidence="3">Putative transposase</fullName>
    </submittedName>
</protein>
<dbReference type="PANTHER" id="PTHR34322:SF2">
    <property type="entry name" value="TRANSPOSASE IS200-LIKE DOMAIN-CONTAINING PROTEIN"/>
    <property type="match status" value="1"/>
</dbReference>
<feature type="domain" description="Transposase IS200-like" evidence="2">
    <location>
        <begin position="9"/>
        <end position="124"/>
    </location>
</feature>
<dbReference type="Gene3D" id="3.30.70.1290">
    <property type="entry name" value="Transposase IS200-like"/>
    <property type="match status" value="1"/>
</dbReference>
<dbReference type="SUPFAM" id="SSF143422">
    <property type="entry name" value="Transposase IS200-like"/>
    <property type="match status" value="1"/>
</dbReference>
<keyword evidence="4" id="KW-1185">Reference proteome</keyword>
<sequence length="222" mass="25615">MPRVARGLADGHFYHIINRGNCRQQVFHKNEDFLAFLALMKEATERHAVAVYAYCLMPNHYHLLVAPDRAEDLSAWMQWFMTSHVRRYHSHYGTSGHVWQGRYKSFIVQEDAHLLTVARYIEANPVRAGLASTAADWEWSSHNSRTAGDTRLVRELPVKLPQAWTAYVDQPETESELERLQKSIDRQTPYGSPGWQKRIVESLGLSSTMNPRGRPRKWGQGK</sequence>
<comment type="caution">
    <text evidence="3">The sequence shown here is derived from an EMBL/GenBank/DDBJ whole genome shotgun (WGS) entry which is preliminary data.</text>
</comment>
<accession>A0A562V6E8</accession>
<dbReference type="GO" id="GO:0004803">
    <property type="term" value="F:transposase activity"/>
    <property type="evidence" value="ECO:0007669"/>
    <property type="project" value="InterPro"/>
</dbReference>
<gene>
    <name evidence="3" type="ORF">JN12_03907</name>
</gene>
<reference evidence="3 4" key="1">
    <citation type="submission" date="2019-07" db="EMBL/GenBank/DDBJ databases">
        <title>Genomic Encyclopedia of Archaeal and Bacterial Type Strains, Phase II (KMG-II): from individual species to whole genera.</title>
        <authorList>
            <person name="Goeker M."/>
        </authorList>
    </citation>
    <scope>NUCLEOTIDE SEQUENCE [LARGE SCALE GENOMIC DNA]</scope>
    <source>
        <strain evidence="3 4">ATCC BAA-1139</strain>
    </source>
</reference>
<dbReference type="SMART" id="SM01321">
    <property type="entry name" value="Y1_Tnp"/>
    <property type="match status" value="1"/>
</dbReference>
<dbReference type="GO" id="GO:0006313">
    <property type="term" value="P:DNA transposition"/>
    <property type="evidence" value="ECO:0007669"/>
    <property type="project" value="InterPro"/>
</dbReference>
<organism evidence="3 4">
    <name type="scientific">Geobacter argillaceus</name>
    <dbReference type="NCBI Taxonomy" id="345631"/>
    <lineage>
        <taxon>Bacteria</taxon>
        <taxon>Pseudomonadati</taxon>
        <taxon>Thermodesulfobacteriota</taxon>
        <taxon>Desulfuromonadia</taxon>
        <taxon>Geobacterales</taxon>
        <taxon>Geobacteraceae</taxon>
        <taxon>Geobacter</taxon>
    </lineage>
</organism>
<dbReference type="Pfam" id="PF01797">
    <property type="entry name" value="Y1_Tnp"/>
    <property type="match status" value="1"/>
</dbReference>
<dbReference type="Proteomes" id="UP000319449">
    <property type="component" value="Unassembled WGS sequence"/>
</dbReference>
<evidence type="ECO:0000313" key="3">
    <source>
        <dbReference type="EMBL" id="TWJ13318.1"/>
    </source>
</evidence>
<evidence type="ECO:0000313" key="4">
    <source>
        <dbReference type="Proteomes" id="UP000319449"/>
    </source>
</evidence>
<dbReference type="RefSeq" id="WP_145025950.1">
    <property type="nucleotide sequence ID" value="NZ_VLLN01000042.1"/>
</dbReference>
<feature type="region of interest" description="Disordered" evidence="1">
    <location>
        <begin position="201"/>
        <end position="222"/>
    </location>
</feature>
<feature type="compositionally biased region" description="Basic residues" evidence="1">
    <location>
        <begin position="213"/>
        <end position="222"/>
    </location>
</feature>
<proteinExistence type="predicted"/>
<dbReference type="InterPro" id="IPR036515">
    <property type="entry name" value="Transposase_17_sf"/>
</dbReference>
<evidence type="ECO:0000256" key="1">
    <source>
        <dbReference type="SAM" id="MobiDB-lite"/>
    </source>
</evidence>
<name>A0A562V6E8_9BACT</name>
<dbReference type="AlphaFoldDB" id="A0A562V6E8"/>
<dbReference type="EMBL" id="VLLN01000042">
    <property type="protein sequence ID" value="TWJ13318.1"/>
    <property type="molecule type" value="Genomic_DNA"/>
</dbReference>
<dbReference type="GO" id="GO:0003677">
    <property type="term" value="F:DNA binding"/>
    <property type="evidence" value="ECO:0007669"/>
    <property type="project" value="InterPro"/>
</dbReference>